<proteinExistence type="predicted"/>
<name>A0ABU6HUT2_9FLAO</name>
<dbReference type="EMBL" id="JAYLAA010000044">
    <property type="protein sequence ID" value="MEC3876814.1"/>
    <property type="molecule type" value="Genomic_DNA"/>
</dbReference>
<protein>
    <submittedName>
        <fullName evidence="1">Uncharacterized protein</fullName>
    </submittedName>
</protein>
<dbReference type="RefSeq" id="WP_326321532.1">
    <property type="nucleotide sequence ID" value="NZ_JAYLAA010000044.1"/>
</dbReference>
<keyword evidence="2" id="KW-1185">Reference proteome</keyword>
<dbReference type="Proteomes" id="UP001348397">
    <property type="component" value="Unassembled WGS sequence"/>
</dbReference>
<evidence type="ECO:0000313" key="1">
    <source>
        <dbReference type="EMBL" id="MEC3876814.1"/>
    </source>
</evidence>
<comment type="caution">
    <text evidence="1">The sequence shown here is derived from an EMBL/GenBank/DDBJ whole genome shotgun (WGS) entry which is preliminary data.</text>
</comment>
<organism evidence="1 2">
    <name type="scientific">Chryseobacterium salviniae</name>
    <dbReference type="NCBI Taxonomy" id="3101750"/>
    <lineage>
        <taxon>Bacteria</taxon>
        <taxon>Pseudomonadati</taxon>
        <taxon>Bacteroidota</taxon>
        <taxon>Flavobacteriia</taxon>
        <taxon>Flavobacteriales</taxon>
        <taxon>Weeksellaceae</taxon>
        <taxon>Chryseobacterium group</taxon>
        <taxon>Chryseobacterium</taxon>
    </lineage>
</organism>
<evidence type="ECO:0000313" key="2">
    <source>
        <dbReference type="Proteomes" id="UP001348397"/>
    </source>
</evidence>
<sequence length="51" mass="5712">MSAAKKQSQKASIHEKLSKRQFLRSNFQLSALAILYDFGAAAQPPPRNHTK</sequence>
<gene>
    <name evidence="1" type="ORF">SOP96_13900</name>
</gene>
<accession>A0ABU6HUT2</accession>
<reference evidence="1 2" key="1">
    <citation type="submission" date="2024-01" db="EMBL/GenBank/DDBJ databases">
        <title>Chryseobacterium sp. T9W2-O.</title>
        <authorList>
            <person name="Maltman C."/>
        </authorList>
    </citation>
    <scope>NUCLEOTIDE SEQUENCE [LARGE SCALE GENOMIC DNA]</scope>
    <source>
        <strain evidence="1 2">T9W2-O</strain>
    </source>
</reference>